<dbReference type="EMBL" id="OX365700">
    <property type="protein sequence ID" value="CAI4034179.1"/>
    <property type="molecule type" value="Genomic_DNA"/>
</dbReference>
<keyword evidence="2" id="KW-1185">Reference proteome</keyword>
<gene>
    <name evidence="1" type="ORF">DNFV4_04623</name>
</gene>
<evidence type="ECO:0000313" key="2">
    <source>
        <dbReference type="Proteomes" id="UP001179121"/>
    </source>
</evidence>
<accession>A0AA86N3X6</accession>
<evidence type="ECO:0000313" key="1">
    <source>
        <dbReference type="EMBL" id="CAI4034179.1"/>
    </source>
</evidence>
<dbReference type="AlphaFoldDB" id="A0AA86N3X6"/>
<organism evidence="1 2">
    <name type="scientific">Nitrospira tepida</name>
    <dbReference type="NCBI Taxonomy" id="2973512"/>
    <lineage>
        <taxon>Bacteria</taxon>
        <taxon>Pseudomonadati</taxon>
        <taxon>Nitrospirota</taxon>
        <taxon>Nitrospiria</taxon>
        <taxon>Nitrospirales</taxon>
        <taxon>Nitrospiraceae</taxon>
        <taxon>Nitrospira</taxon>
    </lineage>
</organism>
<dbReference type="Proteomes" id="UP001179121">
    <property type="component" value="Chromosome"/>
</dbReference>
<proteinExistence type="predicted"/>
<dbReference type="KEGG" id="nti:DNFV4_04623"/>
<sequence length="186" mass="20516">MRSIQLMVALLVTGTLAIPVFADEPRPADPLGMWECSQTGAVTLYTNREREGCRKLELKPLSVVPPMPELPANLLQPTVPAFDIDQVPQISPPAPAHSRTVPDWAKGWYANNTSDASVQSEVCSLYSEWLQLVQRTRGGFFFGNDPSYGTDPSGRNYLPTNPFWDNARYFALARIFGAGFVPIGCL</sequence>
<name>A0AA86N3X6_9BACT</name>
<protein>
    <submittedName>
        <fullName evidence="1">Exported protein</fullName>
    </submittedName>
</protein>
<reference evidence="1" key="1">
    <citation type="submission" date="2022-10" db="EMBL/GenBank/DDBJ databases">
        <authorList>
            <person name="Koch H."/>
        </authorList>
    </citation>
    <scope>NUCLEOTIDE SEQUENCE</scope>
    <source>
        <strain evidence="1">DNF</strain>
    </source>
</reference>